<evidence type="ECO:0000313" key="4">
    <source>
        <dbReference type="Proteomes" id="UP000030753"/>
    </source>
</evidence>
<feature type="region of interest" description="Disordered" evidence="2">
    <location>
        <begin position="1"/>
        <end position="22"/>
    </location>
</feature>
<dbReference type="AlphaFoldDB" id="W9HPJ2"/>
<organism evidence="3 4">
    <name type="scientific">Fusarium oxysporum NRRL 32931</name>
    <dbReference type="NCBI Taxonomy" id="660029"/>
    <lineage>
        <taxon>Eukaryota</taxon>
        <taxon>Fungi</taxon>
        <taxon>Dikarya</taxon>
        <taxon>Ascomycota</taxon>
        <taxon>Pezizomycotina</taxon>
        <taxon>Sordariomycetes</taxon>
        <taxon>Hypocreomycetidae</taxon>
        <taxon>Hypocreales</taxon>
        <taxon>Nectriaceae</taxon>
        <taxon>Fusarium</taxon>
        <taxon>Fusarium oxysporum species complex</taxon>
    </lineage>
</organism>
<evidence type="ECO:0000256" key="2">
    <source>
        <dbReference type="SAM" id="MobiDB-lite"/>
    </source>
</evidence>
<protein>
    <recommendedName>
        <fullName evidence="5">LysM domain-containing protein</fullName>
    </recommendedName>
</protein>
<proteinExistence type="inferred from homology"/>
<sequence length="107" mass="11880">MASWPLELRHHEAEDSDDKTVKLTPGSHLTAPEGWNLKYSQFVEYNPSVKDDCSGMQFGHSYCVEVNNGIPRKGETTTTQTAKPEPTKTSKPSPTQAGLIDTCMSFY</sequence>
<dbReference type="PANTHER" id="PTHR34997">
    <property type="entry name" value="AM15"/>
    <property type="match status" value="1"/>
</dbReference>
<dbReference type="InterPro" id="IPR052210">
    <property type="entry name" value="LysM1-like"/>
</dbReference>
<accession>W9HPJ2</accession>
<reference evidence="3 4" key="1">
    <citation type="submission" date="2011-06" db="EMBL/GenBank/DDBJ databases">
        <title>The Genome Sequence of Fusarium oxysporum FOSC 3-a.</title>
        <authorList>
            <consortium name="The Broad Institute Genome Sequencing Platform"/>
            <person name="Ma L.-J."/>
            <person name="Gale L.R."/>
            <person name="Schwartz D.C."/>
            <person name="Zhou S."/>
            <person name="Corby-Kistler H."/>
            <person name="Young S.K."/>
            <person name="Zeng Q."/>
            <person name="Gargeya S."/>
            <person name="Fitzgerald M."/>
            <person name="Haas B."/>
            <person name="Abouelleil A."/>
            <person name="Alvarado L."/>
            <person name="Arachchi H.M."/>
            <person name="Berlin A."/>
            <person name="Brown A."/>
            <person name="Chapman S.B."/>
            <person name="Chen Z."/>
            <person name="Dunbar C."/>
            <person name="Freedman E."/>
            <person name="Gearin G."/>
            <person name="Gellesch M."/>
            <person name="Goldberg J."/>
            <person name="Griggs A."/>
            <person name="Gujja S."/>
            <person name="Heiman D."/>
            <person name="Howarth C."/>
            <person name="Larson L."/>
            <person name="Lui A."/>
            <person name="MacDonald P.J.P."/>
            <person name="Mehta T."/>
            <person name="Montmayeur A."/>
            <person name="Murphy C."/>
            <person name="Neiman D."/>
            <person name="Pearson M."/>
            <person name="Priest M."/>
            <person name="Roberts A."/>
            <person name="Saif S."/>
            <person name="Shea T."/>
            <person name="Shenoy N."/>
            <person name="Sisk P."/>
            <person name="Stolte C."/>
            <person name="Sykes S."/>
            <person name="Wortman J."/>
            <person name="Nusbaum C."/>
            <person name="Birren B."/>
        </authorList>
    </citation>
    <scope>NUCLEOTIDE SEQUENCE [LARGE SCALE GENOMIC DNA]</scope>
    <source>
        <strain evidence="4">FOSC 3-a</strain>
    </source>
</reference>
<dbReference type="EMBL" id="JH717847">
    <property type="protein sequence ID" value="EWY84227.1"/>
    <property type="molecule type" value="Genomic_DNA"/>
</dbReference>
<evidence type="ECO:0008006" key="5">
    <source>
        <dbReference type="Google" id="ProtNLM"/>
    </source>
</evidence>
<name>W9HPJ2_FUSOX</name>
<dbReference type="Proteomes" id="UP000030753">
    <property type="component" value="Unassembled WGS sequence"/>
</dbReference>
<feature type="compositionally biased region" description="Low complexity" evidence="2">
    <location>
        <begin position="76"/>
        <end position="95"/>
    </location>
</feature>
<feature type="compositionally biased region" description="Basic and acidic residues" evidence="2">
    <location>
        <begin position="7"/>
        <end position="21"/>
    </location>
</feature>
<dbReference type="PANTHER" id="PTHR34997:SF1">
    <property type="entry name" value="PEPTIDOGLYCAN-BINDING LYSIN DOMAIN"/>
    <property type="match status" value="1"/>
</dbReference>
<dbReference type="HOGENOM" id="CLU_2399744_0_0_1"/>
<dbReference type="InterPro" id="IPR036779">
    <property type="entry name" value="LysM_dom_sf"/>
</dbReference>
<gene>
    <name evidence="3" type="ORF">FOYG_13987</name>
</gene>
<dbReference type="GO" id="GO:0008061">
    <property type="term" value="F:chitin binding"/>
    <property type="evidence" value="ECO:0007669"/>
    <property type="project" value="InterPro"/>
</dbReference>
<evidence type="ECO:0000313" key="3">
    <source>
        <dbReference type="EMBL" id="EWY84227.1"/>
    </source>
</evidence>
<dbReference type="Gene3D" id="3.10.350.10">
    <property type="entry name" value="LysM domain"/>
    <property type="match status" value="1"/>
</dbReference>
<evidence type="ECO:0000256" key="1">
    <source>
        <dbReference type="ARBA" id="ARBA00044955"/>
    </source>
</evidence>
<feature type="region of interest" description="Disordered" evidence="2">
    <location>
        <begin position="69"/>
        <end position="97"/>
    </location>
</feature>
<comment type="similarity">
    <text evidence="1">Belongs to the secreted LysM effector family.</text>
</comment>